<evidence type="ECO:0000256" key="2">
    <source>
        <dbReference type="ARBA" id="ARBA00020110"/>
    </source>
</evidence>
<accession>A0ABS2Q642</accession>
<evidence type="ECO:0000256" key="4">
    <source>
        <dbReference type="RuleBase" id="RU362073"/>
    </source>
</evidence>
<dbReference type="PANTHER" id="PTHR42792">
    <property type="entry name" value="FLAGELLIN"/>
    <property type="match status" value="1"/>
</dbReference>
<dbReference type="InterPro" id="IPR046358">
    <property type="entry name" value="Flagellin_C"/>
</dbReference>
<keyword evidence="8" id="KW-0966">Cell projection</keyword>
<dbReference type="Pfam" id="PF00669">
    <property type="entry name" value="Flagellin_N"/>
    <property type="match status" value="1"/>
</dbReference>
<gene>
    <name evidence="8" type="ORF">JOC27_000674</name>
</gene>
<keyword evidence="5" id="KW-0175">Coiled coil</keyword>
<evidence type="ECO:0000256" key="1">
    <source>
        <dbReference type="ARBA" id="ARBA00005709"/>
    </source>
</evidence>
<name>A0ABS2Q642_9BACL</name>
<comment type="caution">
    <text evidence="8">The sequence shown here is derived from an EMBL/GenBank/DDBJ whole genome shotgun (WGS) entry which is preliminary data.</text>
</comment>
<comment type="function">
    <text evidence="4">Flagellin is the subunit protein which polymerizes to form the filaments of bacterial flagella.</text>
</comment>
<dbReference type="RefSeq" id="WP_205005578.1">
    <property type="nucleotide sequence ID" value="NZ_CBCRXA010000016.1"/>
</dbReference>
<dbReference type="InterPro" id="IPR001492">
    <property type="entry name" value="Flagellin"/>
</dbReference>
<dbReference type="InterPro" id="IPR042187">
    <property type="entry name" value="Flagellin_C_sub2"/>
</dbReference>
<dbReference type="Gene3D" id="6.10.10.10">
    <property type="entry name" value="Flagellar export chaperone, C-terminal domain"/>
    <property type="match status" value="1"/>
</dbReference>
<dbReference type="SUPFAM" id="SSF64518">
    <property type="entry name" value="Phase 1 flagellin"/>
    <property type="match status" value="1"/>
</dbReference>
<evidence type="ECO:0000313" key="9">
    <source>
        <dbReference type="Proteomes" id="UP000823201"/>
    </source>
</evidence>
<dbReference type="Gene3D" id="1.20.1330.10">
    <property type="entry name" value="f41 fragment of flagellin, N-terminal domain"/>
    <property type="match status" value="2"/>
</dbReference>
<feature type="domain" description="Flagellin N-terminal" evidence="6">
    <location>
        <begin position="3"/>
        <end position="140"/>
    </location>
</feature>
<evidence type="ECO:0000313" key="8">
    <source>
        <dbReference type="EMBL" id="MBM7657233.1"/>
    </source>
</evidence>
<reference evidence="8 9" key="1">
    <citation type="submission" date="2021-01" db="EMBL/GenBank/DDBJ databases">
        <title>Genomic Encyclopedia of Type Strains, Phase IV (KMG-IV): sequencing the most valuable type-strain genomes for metagenomic binning, comparative biology and taxonomic classification.</title>
        <authorList>
            <person name="Goeker M."/>
        </authorList>
    </citation>
    <scope>NUCLEOTIDE SEQUENCE [LARGE SCALE GENOMIC DNA]</scope>
    <source>
        <strain evidence="8 9">DSM 100968</strain>
    </source>
</reference>
<dbReference type="Pfam" id="PF00700">
    <property type="entry name" value="Flagellin_C"/>
    <property type="match status" value="1"/>
</dbReference>
<keyword evidence="9" id="KW-1185">Reference proteome</keyword>
<dbReference type="Proteomes" id="UP000823201">
    <property type="component" value="Unassembled WGS sequence"/>
</dbReference>
<proteinExistence type="inferred from homology"/>
<keyword evidence="3 4" id="KW-0975">Bacterial flagellum</keyword>
<keyword evidence="8" id="KW-0282">Flagellum</keyword>
<keyword evidence="8" id="KW-0969">Cilium</keyword>
<dbReference type="PRINTS" id="PR00207">
    <property type="entry name" value="FLAGELLIN"/>
</dbReference>
<organism evidence="8 9">
    <name type="scientific">Sporolactobacillus spathodeae</name>
    <dbReference type="NCBI Taxonomy" id="1465502"/>
    <lineage>
        <taxon>Bacteria</taxon>
        <taxon>Bacillati</taxon>
        <taxon>Bacillota</taxon>
        <taxon>Bacilli</taxon>
        <taxon>Bacillales</taxon>
        <taxon>Sporolactobacillaceae</taxon>
        <taxon>Sporolactobacillus</taxon>
    </lineage>
</organism>
<dbReference type="InterPro" id="IPR001029">
    <property type="entry name" value="Flagellin_N"/>
</dbReference>
<evidence type="ECO:0000259" key="6">
    <source>
        <dbReference type="Pfam" id="PF00669"/>
    </source>
</evidence>
<feature type="domain" description="Flagellin C-terminal" evidence="7">
    <location>
        <begin position="370"/>
        <end position="455"/>
    </location>
</feature>
<protein>
    <recommendedName>
        <fullName evidence="2 4">Flagellin</fullName>
    </recommendedName>
</protein>
<feature type="coiled-coil region" evidence="5">
    <location>
        <begin position="73"/>
        <end position="127"/>
    </location>
</feature>
<dbReference type="PANTHER" id="PTHR42792:SF2">
    <property type="entry name" value="FLAGELLIN"/>
    <property type="match status" value="1"/>
</dbReference>
<comment type="similarity">
    <text evidence="1 4">Belongs to the bacterial flagellin family.</text>
</comment>
<evidence type="ECO:0000259" key="7">
    <source>
        <dbReference type="Pfam" id="PF00700"/>
    </source>
</evidence>
<dbReference type="EMBL" id="JAFBEV010000004">
    <property type="protein sequence ID" value="MBM7657233.1"/>
    <property type="molecule type" value="Genomic_DNA"/>
</dbReference>
<evidence type="ECO:0000256" key="5">
    <source>
        <dbReference type="SAM" id="Coils"/>
    </source>
</evidence>
<keyword evidence="4" id="KW-0964">Secreted</keyword>
<evidence type="ECO:0000256" key="3">
    <source>
        <dbReference type="ARBA" id="ARBA00023143"/>
    </source>
</evidence>
<sequence>MIINHNLAALNTLNNLSKNTNATQKSLQKLSSGLRINSAADDAAGLAISEKMKGQIRGLDQATRNAQDGTSLIQTAEGSLNETQDILQRMRELATQASNDTNTDSDRNAIQKEIDQLTSEINRIGNTTQFNNKNLLDGSQAQSVNLTASNTKVIKAEVVTDTDTGNYNLTVASKSIDAANLAANGTGVASADIDLSAGTGFDVNQSYSIKVEDGSTSGKKITFTKSDGTVLDTQDNVDTTAAGGVVLNNAGANKLTIAANKITGNGTLSFDVGVTANYTITNATTNQATTVTKTTTDGKVDVGAFELTVDKNLTAATDNSGIAVSGEGLQLQIGANEDQNMRIGIRDMRAQNLGVDHIDVSSYTSAKSAITTIDSAIQTVSTERSKLGAYQNRLDHTINNLSASSQNLTSAQSRIADVDMAAEMSNFTKNNILNQAAQAMLAQANQLPQGVLQLLR</sequence>
<comment type="subcellular location">
    <subcellularLocation>
        <location evidence="4">Secreted</location>
    </subcellularLocation>
    <subcellularLocation>
        <location evidence="4">Bacterial flagellum</location>
    </subcellularLocation>
</comment>